<gene>
    <name evidence="1" type="ORF">PROFUN_14989</name>
</gene>
<comment type="caution">
    <text evidence="1">The sequence shown here is derived from an EMBL/GenBank/DDBJ whole genome shotgun (WGS) entry which is preliminary data.</text>
</comment>
<keyword evidence="2" id="KW-1185">Reference proteome</keyword>
<evidence type="ECO:0000313" key="1">
    <source>
        <dbReference type="EMBL" id="PRP76612.1"/>
    </source>
</evidence>
<dbReference type="Proteomes" id="UP000241769">
    <property type="component" value="Unassembled WGS sequence"/>
</dbReference>
<proteinExistence type="predicted"/>
<evidence type="ECO:0000313" key="2">
    <source>
        <dbReference type="Proteomes" id="UP000241769"/>
    </source>
</evidence>
<accession>A0A2P6MY31</accession>
<name>A0A2P6MY31_9EUKA</name>
<dbReference type="InParanoid" id="A0A2P6MY31"/>
<sequence length="82" mass="9257">MAQLFVPRMVSLLSVSAEHRQAGIQGELPESPMRVFIVLTDTHKQVQEAVKEVPKHLGSVNRNCEKQLHVPKAITDPDLYLR</sequence>
<protein>
    <submittedName>
        <fullName evidence="1">Uncharacterized protein</fullName>
    </submittedName>
</protein>
<dbReference type="EMBL" id="MDYQ01000312">
    <property type="protein sequence ID" value="PRP76612.1"/>
    <property type="molecule type" value="Genomic_DNA"/>
</dbReference>
<dbReference type="OrthoDB" id="5148094at2759"/>
<organism evidence="1 2">
    <name type="scientific">Planoprotostelium fungivorum</name>
    <dbReference type="NCBI Taxonomy" id="1890364"/>
    <lineage>
        <taxon>Eukaryota</taxon>
        <taxon>Amoebozoa</taxon>
        <taxon>Evosea</taxon>
        <taxon>Variosea</taxon>
        <taxon>Cavosteliida</taxon>
        <taxon>Cavosteliaceae</taxon>
        <taxon>Planoprotostelium</taxon>
    </lineage>
</organism>
<reference evidence="1 2" key="1">
    <citation type="journal article" date="2018" name="Genome Biol. Evol.">
        <title>Multiple Roots of Fruiting Body Formation in Amoebozoa.</title>
        <authorList>
            <person name="Hillmann F."/>
            <person name="Forbes G."/>
            <person name="Novohradska S."/>
            <person name="Ferling I."/>
            <person name="Riege K."/>
            <person name="Groth M."/>
            <person name="Westermann M."/>
            <person name="Marz M."/>
            <person name="Spaller T."/>
            <person name="Winckler T."/>
            <person name="Schaap P."/>
            <person name="Glockner G."/>
        </authorList>
    </citation>
    <scope>NUCLEOTIDE SEQUENCE [LARGE SCALE GENOMIC DNA]</scope>
    <source>
        <strain evidence="1 2">Jena</strain>
    </source>
</reference>
<dbReference type="AlphaFoldDB" id="A0A2P6MY31"/>